<feature type="transmembrane region" description="Helical" evidence="7">
    <location>
        <begin position="857"/>
        <end position="878"/>
    </location>
</feature>
<accession>A0A1H7STZ9</accession>
<dbReference type="Pfam" id="PF02687">
    <property type="entry name" value="FtsX"/>
    <property type="match status" value="1"/>
</dbReference>
<feature type="transmembrane region" description="Helical" evidence="7">
    <location>
        <begin position="659"/>
        <end position="686"/>
    </location>
</feature>
<dbReference type="STRING" id="235985.SAMN05414137_112218"/>
<gene>
    <name evidence="9" type="ORF">SAMN05414137_112218</name>
</gene>
<dbReference type="InterPro" id="IPR003838">
    <property type="entry name" value="ABC3_permease_C"/>
</dbReference>
<reference evidence="10" key="1">
    <citation type="submission" date="2016-10" db="EMBL/GenBank/DDBJ databases">
        <authorList>
            <person name="Varghese N."/>
        </authorList>
    </citation>
    <scope>NUCLEOTIDE SEQUENCE [LARGE SCALE GENOMIC DNA]</scope>
    <source>
        <strain evidence="10">DSM 45096 / BCRC 16803 / CGMCC 4.1857 / CIP 109030 / JCM 12277 / KCTC 19219 / NBRC 100920 / 33214</strain>
    </source>
</reference>
<evidence type="ECO:0000256" key="7">
    <source>
        <dbReference type="SAM" id="Phobius"/>
    </source>
</evidence>
<evidence type="ECO:0000256" key="4">
    <source>
        <dbReference type="ARBA" id="ARBA00022989"/>
    </source>
</evidence>
<keyword evidence="3 7" id="KW-0812">Transmembrane</keyword>
<dbReference type="GO" id="GO:0005886">
    <property type="term" value="C:plasma membrane"/>
    <property type="evidence" value="ECO:0007669"/>
    <property type="project" value="UniProtKB-SubCell"/>
</dbReference>
<keyword evidence="10" id="KW-1185">Reference proteome</keyword>
<evidence type="ECO:0000256" key="1">
    <source>
        <dbReference type="ARBA" id="ARBA00004651"/>
    </source>
</evidence>
<feature type="transmembrane region" description="Helical" evidence="7">
    <location>
        <begin position="698"/>
        <end position="718"/>
    </location>
</feature>
<evidence type="ECO:0000256" key="5">
    <source>
        <dbReference type="ARBA" id="ARBA00023136"/>
    </source>
</evidence>
<name>A0A1H7STZ9_STRJI</name>
<dbReference type="Proteomes" id="UP000183015">
    <property type="component" value="Unassembled WGS sequence"/>
</dbReference>
<evidence type="ECO:0000313" key="9">
    <source>
        <dbReference type="EMBL" id="SEL75898.1"/>
    </source>
</evidence>
<dbReference type="GO" id="GO:0022857">
    <property type="term" value="F:transmembrane transporter activity"/>
    <property type="evidence" value="ECO:0007669"/>
    <property type="project" value="TreeGrafter"/>
</dbReference>
<keyword evidence="2" id="KW-1003">Cell membrane</keyword>
<feature type="transmembrane region" description="Helical" evidence="7">
    <location>
        <begin position="761"/>
        <end position="786"/>
    </location>
</feature>
<sequence length="930" mass="94875">MITIILAQLRRRRGRALALAAGILVAATSFSLLTAAVTTSRAETVGTVSANARSAYDLLVRPPGTRTALERQRGLVEADFLSGVFGGITLAQYHRIAGLAGVDTAAPVANLGYLTVNSHLRLDLTGLLAPGVRNQLLRVRPVLTAGPNRFTLADQYLYVTRDPLTDVDARPRGGIEPSVQVQRTATGERPVCWYYDEDSAGVPSTGPFSQWDPAAQEGTSGTPFTMPARTMLSCASAGGRTYADLPVAFPVMLSAIDPAAEARLVGLDRAVTSGRMLRSTDRPTDVTQGPETLARVPVLLSDHAQSAGTVSATVQRLAAGDPAALPGRLSSPGARAFVDGLGGTTAGTLRVDLDTAFRTLGADAPFSSGTYWTVGPVTYRASASGDLEAVPRGAQPLSTWRGGAEQGWIRDVPEENTGTQFRAVTARAEVGCAGIEGTCTDGSGTPTPVLDFVGRYDSAELDRFSTLSGVPLDTYQSPAVTGADAASRAALGGKPLLPDRNLGGFLSQPPTLLTTLDSVGAFFASRLVPTPQAAAPISAVRIRVAGVTGVDAASRARVNAVAAAIRAAYPDLVVDVTAGSSPAPQTIALPGGLRVSEGWTDKGVALRIMSAVDTKSAVLFVLVLVVCALFLGQSALASVRARRGEIGTLRCVGWSTGEVFRLILGELLLIGTVAGAAGALLAYLLAVGFGLHASAAKAALVLPTAVLLALAAGLPPAWRATRLGPLDAVHAPVVAARRARPVRSVRGLALRNLIRVPGRSLLGACGLALGVAAFTVLLGVTLAFRGEVAGSLLGDAVVAQARGVDYASVVLSLLLGAAGAVDVLVLAQRERAADLAVLRACGWSGGELSRLALLEGVWLAAFGGLLGAGAGLGTLALLGRGLLDGGRAVGLGAAGLLAAGAGVVLVCAALAVPARALGRLAPARLLATDG</sequence>
<dbReference type="RefSeq" id="WP_042458728.1">
    <property type="nucleotide sequence ID" value="NZ_BBPN01000054.1"/>
</dbReference>
<dbReference type="AlphaFoldDB" id="A0A1H7STZ9"/>
<evidence type="ECO:0000256" key="6">
    <source>
        <dbReference type="ARBA" id="ARBA00038076"/>
    </source>
</evidence>
<proteinExistence type="inferred from homology"/>
<keyword evidence="4 7" id="KW-1133">Transmembrane helix</keyword>
<dbReference type="EMBL" id="FOAZ01000012">
    <property type="protein sequence ID" value="SEL75898.1"/>
    <property type="molecule type" value="Genomic_DNA"/>
</dbReference>
<dbReference type="PANTHER" id="PTHR30572:SF4">
    <property type="entry name" value="ABC TRANSPORTER PERMEASE YTRF"/>
    <property type="match status" value="1"/>
</dbReference>
<comment type="subcellular location">
    <subcellularLocation>
        <location evidence="1">Cell membrane</location>
        <topology evidence="1">Multi-pass membrane protein</topology>
    </subcellularLocation>
</comment>
<feature type="transmembrane region" description="Helical" evidence="7">
    <location>
        <begin position="617"/>
        <end position="639"/>
    </location>
</feature>
<comment type="similarity">
    <text evidence="6">Belongs to the ABC-4 integral membrane protein family.</text>
</comment>
<dbReference type="InterPro" id="IPR050250">
    <property type="entry name" value="Macrolide_Exporter_MacB"/>
</dbReference>
<organism evidence="9 10">
    <name type="scientific">Streptacidiphilus jiangxiensis</name>
    <dbReference type="NCBI Taxonomy" id="235985"/>
    <lineage>
        <taxon>Bacteria</taxon>
        <taxon>Bacillati</taxon>
        <taxon>Actinomycetota</taxon>
        <taxon>Actinomycetes</taxon>
        <taxon>Kitasatosporales</taxon>
        <taxon>Streptomycetaceae</taxon>
        <taxon>Streptacidiphilus</taxon>
    </lineage>
</organism>
<dbReference type="PANTHER" id="PTHR30572">
    <property type="entry name" value="MEMBRANE COMPONENT OF TRANSPORTER-RELATED"/>
    <property type="match status" value="1"/>
</dbReference>
<evidence type="ECO:0000256" key="3">
    <source>
        <dbReference type="ARBA" id="ARBA00022692"/>
    </source>
</evidence>
<protein>
    <submittedName>
        <fullName evidence="9">FtsX-like permease family protein</fullName>
    </submittedName>
</protein>
<evidence type="ECO:0000313" key="10">
    <source>
        <dbReference type="Proteomes" id="UP000183015"/>
    </source>
</evidence>
<feature type="domain" description="ABC3 transporter permease C-terminal" evidence="8">
    <location>
        <begin position="618"/>
        <end position="724"/>
    </location>
</feature>
<evidence type="ECO:0000259" key="8">
    <source>
        <dbReference type="Pfam" id="PF02687"/>
    </source>
</evidence>
<feature type="transmembrane region" description="Helical" evidence="7">
    <location>
        <begin position="890"/>
        <end position="912"/>
    </location>
</feature>
<keyword evidence="5 7" id="KW-0472">Membrane</keyword>
<feature type="transmembrane region" description="Helical" evidence="7">
    <location>
        <begin position="806"/>
        <end position="827"/>
    </location>
</feature>
<dbReference type="eggNOG" id="COG0577">
    <property type="taxonomic scope" value="Bacteria"/>
</dbReference>
<evidence type="ECO:0000256" key="2">
    <source>
        <dbReference type="ARBA" id="ARBA00022475"/>
    </source>
</evidence>